<keyword evidence="5" id="KW-0378">Hydrolase</keyword>
<comment type="subcellular location">
    <subcellularLocation>
        <location evidence="1">Endoplasmic reticulum</location>
    </subcellularLocation>
</comment>
<dbReference type="PRINTS" id="PR00747">
    <property type="entry name" value="GLYHDRLASE47"/>
</dbReference>
<dbReference type="PANTHER" id="PTHR45679:SF5">
    <property type="entry name" value="ER DEGRADATION-ENHANCING ALPHA-MANNOSIDASE-LIKE PROTEIN 1"/>
    <property type="match status" value="1"/>
</dbReference>
<dbReference type="GO" id="GO:1904380">
    <property type="term" value="P:endoplasmic reticulum mannose trimming"/>
    <property type="evidence" value="ECO:0007669"/>
    <property type="project" value="InterPro"/>
</dbReference>
<evidence type="ECO:0000256" key="5">
    <source>
        <dbReference type="RuleBase" id="RU361193"/>
    </source>
</evidence>
<feature type="chain" id="PRO_5008077420" description="alpha-1,2-Mannosidase" evidence="7">
    <location>
        <begin position="22"/>
        <end position="535"/>
    </location>
</feature>
<dbReference type="InterPro" id="IPR036026">
    <property type="entry name" value="Seven-hairpin_glycosidases"/>
</dbReference>
<proteinExistence type="inferred from homology"/>
<dbReference type="Pfam" id="PF01532">
    <property type="entry name" value="Glyco_hydro_47"/>
    <property type="match status" value="1"/>
</dbReference>
<dbReference type="EMBL" id="DS022300">
    <property type="protein sequence ID" value="OAJ36933.1"/>
    <property type="molecule type" value="Genomic_DNA"/>
</dbReference>
<dbReference type="Proteomes" id="UP000077115">
    <property type="component" value="Unassembled WGS sequence"/>
</dbReference>
<feature type="signal peptide" evidence="7">
    <location>
        <begin position="1"/>
        <end position="21"/>
    </location>
</feature>
<dbReference type="GO" id="GO:0016020">
    <property type="term" value="C:membrane"/>
    <property type="evidence" value="ECO:0007669"/>
    <property type="project" value="InterPro"/>
</dbReference>
<keyword evidence="4" id="KW-0325">Glycoprotein</keyword>
<organism evidence="8 9">
    <name type="scientific">Batrachochytrium dendrobatidis (strain JEL423)</name>
    <dbReference type="NCBI Taxonomy" id="403673"/>
    <lineage>
        <taxon>Eukaryota</taxon>
        <taxon>Fungi</taxon>
        <taxon>Fungi incertae sedis</taxon>
        <taxon>Chytridiomycota</taxon>
        <taxon>Chytridiomycota incertae sedis</taxon>
        <taxon>Chytridiomycetes</taxon>
        <taxon>Rhizophydiales</taxon>
        <taxon>Rhizophydiales incertae sedis</taxon>
        <taxon>Batrachochytrium</taxon>
    </lineage>
</organism>
<comment type="similarity">
    <text evidence="2 5">Belongs to the glycosyl hydrolase 47 family.</text>
</comment>
<evidence type="ECO:0000256" key="6">
    <source>
        <dbReference type="SAM" id="MobiDB-lite"/>
    </source>
</evidence>
<dbReference type="GO" id="GO:0004571">
    <property type="term" value="F:mannosyl-oligosaccharide 1,2-alpha-mannosidase activity"/>
    <property type="evidence" value="ECO:0007669"/>
    <property type="project" value="InterPro"/>
</dbReference>
<dbReference type="STRING" id="403673.A0A177WA74"/>
<evidence type="ECO:0000256" key="4">
    <source>
        <dbReference type="ARBA" id="ARBA00023180"/>
    </source>
</evidence>
<dbReference type="SUPFAM" id="SSF48225">
    <property type="entry name" value="Seven-hairpin glycosidases"/>
    <property type="match status" value="1"/>
</dbReference>
<dbReference type="InterPro" id="IPR012341">
    <property type="entry name" value="6hp_glycosidase-like_sf"/>
</dbReference>
<dbReference type="GO" id="GO:0044322">
    <property type="term" value="C:endoplasmic reticulum quality control compartment"/>
    <property type="evidence" value="ECO:0007669"/>
    <property type="project" value="GOC"/>
</dbReference>
<accession>A0A177WA74</accession>
<dbReference type="OrthoDB" id="8118055at2759"/>
<dbReference type="Gene3D" id="1.50.10.10">
    <property type="match status" value="1"/>
</dbReference>
<dbReference type="EC" id="3.2.1.-" evidence="5"/>
<dbReference type="InterPro" id="IPR001382">
    <property type="entry name" value="Glyco_hydro_47"/>
</dbReference>
<evidence type="ECO:0000256" key="2">
    <source>
        <dbReference type="ARBA" id="ARBA00007658"/>
    </source>
</evidence>
<evidence type="ECO:0000313" key="9">
    <source>
        <dbReference type="Proteomes" id="UP000077115"/>
    </source>
</evidence>
<reference evidence="8 9" key="1">
    <citation type="submission" date="2006-10" db="EMBL/GenBank/DDBJ databases">
        <title>The Genome Sequence of Batrachochytrium dendrobatidis JEL423.</title>
        <authorList>
            <consortium name="The Broad Institute Genome Sequencing Platform"/>
            <person name="Birren B."/>
            <person name="Lander E."/>
            <person name="Galagan J."/>
            <person name="Cuomo C."/>
            <person name="Devon K."/>
            <person name="Jaffe D."/>
            <person name="Butler J."/>
            <person name="Alvarez P."/>
            <person name="Gnerre S."/>
            <person name="Grabherr M."/>
            <person name="Kleber M."/>
            <person name="Mauceli E."/>
            <person name="Brockman W."/>
            <person name="Young S."/>
            <person name="LaButti K."/>
            <person name="Sykes S."/>
            <person name="DeCaprio D."/>
            <person name="Crawford M."/>
            <person name="Koehrsen M."/>
            <person name="Engels R."/>
            <person name="Montgomery P."/>
            <person name="Pearson M."/>
            <person name="Howarth C."/>
            <person name="Larson L."/>
            <person name="White J."/>
            <person name="O'Leary S."/>
            <person name="Kodira C."/>
            <person name="Zeng Q."/>
            <person name="Yandava C."/>
            <person name="Alvarado L."/>
            <person name="Longcore J."/>
            <person name="James T."/>
        </authorList>
    </citation>
    <scope>NUCLEOTIDE SEQUENCE [LARGE SCALE GENOMIC DNA]</scope>
    <source>
        <strain evidence="8 9">JEL423</strain>
    </source>
</reference>
<feature type="region of interest" description="Disordered" evidence="6">
    <location>
        <begin position="493"/>
        <end position="515"/>
    </location>
</feature>
<dbReference type="VEuPathDB" id="FungiDB:BDEG_21033"/>
<evidence type="ECO:0000256" key="3">
    <source>
        <dbReference type="ARBA" id="ARBA00022824"/>
    </source>
</evidence>
<evidence type="ECO:0000313" key="8">
    <source>
        <dbReference type="EMBL" id="OAJ36933.1"/>
    </source>
</evidence>
<dbReference type="InterPro" id="IPR044674">
    <property type="entry name" value="EDEM1/2/3"/>
</dbReference>
<keyword evidence="3" id="KW-0256">Endoplasmic reticulum</keyword>
<evidence type="ECO:0000256" key="1">
    <source>
        <dbReference type="ARBA" id="ARBA00004240"/>
    </source>
</evidence>
<dbReference type="GO" id="GO:0005509">
    <property type="term" value="F:calcium ion binding"/>
    <property type="evidence" value="ECO:0007669"/>
    <property type="project" value="InterPro"/>
</dbReference>
<evidence type="ECO:0000256" key="7">
    <source>
        <dbReference type="SAM" id="SignalP"/>
    </source>
</evidence>
<keyword evidence="5" id="KW-0326">Glycosidase</keyword>
<protein>
    <recommendedName>
        <fullName evidence="5">alpha-1,2-Mannosidase</fullName>
        <ecNumber evidence="5">3.2.1.-</ecNumber>
    </recommendedName>
</protein>
<sequence length="535" mass="60724">MRILRLAGLCGVFSILKYTLAHTLEDQQYEPTPQTTFLHPKPLDPFIASRIYEYKTKIKEMYYMSVEGYLYYAYPKDGLSPLACRGLNTIGNGFALNLIESLGTAVVLEDAEVFSRLVNLIKYIDVEQDIDVSVMEINTRIIGGLLSAHILIYLDESFNQEYDESLLVVAIGIAKKILAAFDTPTGLPYERINLLNGIEQSQSTVVCIACATKFNLEFTWLSHLTDDPIYEQTARKAIRAIWDRRSKLNLFGSHIDVVSGEWIHPDCFLGGGIEGFVEYLLKTHISFSDEKEYGIMFKEIYQAVKLYMQKSDHQYASVNLESGATISSKQMFFDTIWPSIQVLSGNILEADQVWKHTARYLALSPFLPDTTSMPRQDNAETENEYLLQSETAESLWHLYAATKDESILEMVFELIDRLNMLTRTECGFASISNIVSLEKKDKTPLAFISKTLKYLYLILDQKNEFNVGNYIFNAEGHVFPAYDTFRTLFHPKSDDTSTADRTHKKVFSTTQSSHHDDKNDAFLAGIKLNICPIGG</sequence>
<name>A0A177WA74_BATDL</name>
<gene>
    <name evidence="8" type="ORF">BDEG_21033</name>
</gene>
<dbReference type="GO" id="GO:0036503">
    <property type="term" value="P:ERAD pathway"/>
    <property type="evidence" value="ECO:0007669"/>
    <property type="project" value="UniProtKB-ARBA"/>
</dbReference>
<dbReference type="PANTHER" id="PTHR45679">
    <property type="entry name" value="ER DEGRADATION-ENHANCING ALPHA-MANNOSIDASE-LIKE PROTEIN 2"/>
    <property type="match status" value="1"/>
</dbReference>
<reference evidence="8 9" key="2">
    <citation type="submission" date="2016-05" db="EMBL/GenBank/DDBJ databases">
        <title>Lineage-specific infection strategies underlie the spectrum of fungal disease in amphibians.</title>
        <authorList>
            <person name="Cuomo C.A."/>
            <person name="Farrer R.A."/>
            <person name="James T."/>
            <person name="Longcore J."/>
            <person name="Birren B."/>
        </authorList>
    </citation>
    <scope>NUCLEOTIDE SEQUENCE [LARGE SCALE GENOMIC DNA]</scope>
    <source>
        <strain evidence="8 9">JEL423</strain>
    </source>
</reference>
<dbReference type="AlphaFoldDB" id="A0A177WA74"/>
<dbReference type="GO" id="GO:0005975">
    <property type="term" value="P:carbohydrate metabolic process"/>
    <property type="evidence" value="ECO:0007669"/>
    <property type="project" value="InterPro"/>
</dbReference>
<keyword evidence="7" id="KW-0732">Signal</keyword>